<dbReference type="AlphaFoldDB" id="A0A6P1NJR2"/>
<reference evidence="2 3" key="1">
    <citation type="submission" date="2020-01" db="EMBL/GenBank/DDBJ databases">
        <title>Genome sequencing of strain KACC 21507.</title>
        <authorList>
            <person name="Heo J."/>
            <person name="Kim S.-J."/>
            <person name="Kim J.-S."/>
            <person name="Hong S.-B."/>
            <person name="Kwon S.-W."/>
        </authorList>
    </citation>
    <scope>NUCLEOTIDE SEQUENCE [LARGE SCALE GENOMIC DNA]</scope>
    <source>
        <strain evidence="2 3">KACC 21507</strain>
    </source>
</reference>
<evidence type="ECO:0000313" key="3">
    <source>
        <dbReference type="Proteomes" id="UP000463975"/>
    </source>
</evidence>
<name>A0A6P1NJR2_9PROT</name>
<gene>
    <name evidence="2" type="ORF">GT348_01250</name>
</gene>
<protein>
    <recommendedName>
        <fullName evidence="4">DUF883 family protein</fullName>
    </recommendedName>
</protein>
<sequence length="95" mass="10701">MAKQVKEKVESASDTVQDQLNNLRNQMQDFMKNHKDLPLDNVKKGLETHLEKASDQLNSLEGPHIEGFCKTVSQRPISAVLLSMFAGFIFGRLSK</sequence>
<dbReference type="RefSeq" id="WP_160618179.1">
    <property type="nucleotide sequence ID" value="NZ_CP047652.1"/>
</dbReference>
<dbReference type="KEGG" id="bomb:GT348_01250"/>
<evidence type="ECO:0000313" key="2">
    <source>
        <dbReference type="EMBL" id="QHI95101.1"/>
    </source>
</evidence>
<evidence type="ECO:0008006" key="4">
    <source>
        <dbReference type="Google" id="ProtNLM"/>
    </source>
</evidence>
<keyword evidence="1" id="KW-0175">Coiled coil</keyword>
<keyword evidence="3" id="KW-1185">Reference proteome</keyword>
<evidence type="ECO:0000256" key="1">
    <source>
        <dbReference type="SAM" id="Coils"/>
    </source>
</evidence>
<proteinExistence type="predicted"/>
<feature type="coiled-coil region" evidence="1">
    <location>
        <begin position="2"/>
        <end position="33"/>
    </location>
</feature>
<dbReference type="Proteomes" id="UP000463975">
    <property type="component" value="Chromosome"/>
</dbReference>
<dbReference type="EMBL" id="CP047652">
    <property type="protein sequence ID" value="QHI95101.1"/>
    <property type="molecule type" value="Genomic_DNA"/>
</dbReference>
<accession>A0A6P1NJR2</accession>
<organism evidence="2 3">
    <name type="scientific">Aristophania vespae</name>
    <dbReference type="NCBI Taxonomy" id="2697033"/>
    <lineage>
        <taxon>Bacteria</taxon>
        <taxon>Pseudomonadati</taxon>
        <taxon>Pseudomonadota</taxon>
        <taxon>Alphaproteobacteria</taxon>
        <taxon>Acetobacterales</taxon>
        <taxon>Acetobacteraceae</taxon>
        <taxon>Aristophania</taxon>
    </lineage>
</organism>